<dbReference type="EMBL" id="ACEC01000032">
    <property type="protein sequence ID" value="EEG31506.1"/>
    <property type="molecule type" value="Genomic_DNA"/>
</dbReference>
<comment type="caution">
    <text evidence="1">The sequence shown here is derived from an EMBL/GenBank/DDBJ whole genome shotgun (WGS) entry which is preliminary data.</text>
</comment>
<gene>
    <name evidence="1" type="ORF">CLOSTMETH_00816</name>
</gene>
<sequence>MGVVSLHVYFNSSRCGAMACEIQTVGAGNFPSPACCLSSKG</sequence>
<organism evidence="1 2">
    <name type="scientific">[Clostridium] methylpentosum DSM 5476</name>
    <dbReference type="NCBI Taxonomy" id="537013"/>
    <lineage>
        <taxon>Bacteria</taxon>
        <taxon>Bacillati</taxon>
        <taxon>Bacillota</taxon>
        <taxon>Clostridia</taxon>
        <taxon>Eubacteriales</taxon>
        <taxon>Oscillospiraceae</taxon>
        <taxon>Oscillospiraceae incertae sedis</taxon>
    </lineage>
</organism>
<name>C0EAG1_9FIRM</name>
<reference evidence="1 2" key="2">
    <citation type="submission" date="2009-02" db="EMBL/GenBank/DDBJ databases">
        <title>Draft genome sequence of Clostridium methylpentosum (DSM 5476).</title>
        <authorList>
            <person name="Sudarsanam P."/>
            <person name="Ley R."/>
            <person name="Guruge J."/>
            <person name="Turnbaugh P.J."/>
            <person name="Mahowald M."/>
            <person name="Liep D."/>
            <person name="Gordon J."/>
        </authorList>
    </citation>
    <scope>NUCLEOTIDE SEQUENCE [LARGE SCALE GENOMIC DNA]</scope>
    <source>
        <strain evidence="1 2">DSM 5476</strain>
    </source>
</reference>
<reference evidence="1 2" key="1">
    <citation type="submission" date="2009-01" db="EMBL/GenBank/DDBJ databases">
        <authorList>
            <person name="Fulton L."/>
            <person name="Clifton S."/>
            <person name="Fulton B."/>
            <person name="Xu J."/>
            <person name="Minx P."/>
            <person name="Pepin K.H."/>
            <person name="Johnson M."/>
            <person name="Bhonagiri V."/>
            <person name="Nash W.E."/>
            <person name="Mardis E.R."/>
            <person name="Wilson R.K."/>
        </authorList>
    </citation>
    <scope>NUCLEOTIDE SEQUENCE [LARGE SCALE GENOMIC DNA]</scope>
    <source>
        <strain evidence="1 2">DSM 5476</strain>
    </source>
</reference>
<evidence type="ECO:0000313" key="1">
    <source>
        <dbReference type="EMBL" id="EEG31506.1"/>
    </source>
</evidence>
<dbReference type="HOGENOM" id="CLU_3268100_0_0_9"/>
<evidence type="ECO:0000313" key="2">
    <source>
        <dbReference type="Proteomes" id="UP000003340"/>
    </source>
</evidence>
<protein>
    <submittedName>
        <fullName evidence="1">Uncharacterized protein</fullName>
    </submittedName>
</protein>
<keyword evidence="2" id="KW-1185">Reference proteome</keyword>
<accession>C0EAG1</accession>
<dbReference type="AlphaFoldDB" id="C0EAG1"/>
<dbReference type="Proteomes" id="UP000003340">
    <property type="component" value="Unassembled WGS sequence"/>
</dbReference>
<proteinExistence type="predicted"/>